<keyword evidence="2" id="KW-0732">Signal</keyword>
<evidence type="ECO:0000256" key="2">
    <source>
        <dbReference type="SAM" id="SignalP"/>
    </source>
</evidence>
<keyword evidence="1" id="KW-0812">Transmembrane</keyword>
<accession>A0A9P5Q8E1</accession>
<keyword evidence="1" id="KW-0472">Membrane</keyword>
<reference evidence="3" key="1">
    <citation type="submission" date="2020-11" db="EMBL/GenBank/DDBJ databases">
        <authorList>
            <consortium name="DOE Joint Genome Institute"/>
            <person name="Ahrendt S."/>
            <person name="Riley R."/>
            <person name="Andreopoulos W."/>
            <person name="Labutti K."/>
            <person name="Pangilinan J."/>
            <person name="Ruiz-Duenas F.J."/>
            <person name="Barrasa J.M."/>
            <person name="Sanchez-Garcia M."/>
            <person name="Camarero S."/>
            <person name="Miyauchi S."/>
            <person name="Serrano A."/>
            <person name="Linde D."/>
            <person name="Babiker R."/>
            <person name="Drula E."/>
            <person name="Ayuso-Fernandez I."/>
            <person name="Pacheco R."/>
            <person name="Padilla G."/>
            <person name="Ferreira P."/>
            <person name="Barriuso J."/>
            <person name="Kellner H."/>
            <person name="Castanera R."/>
            <person name="Alfaro M."/>
            <person name="Ramirez L."/>
            <person name="Pisabarro A.G."/>
            <person name="Kuo A."/>
            <person name="Tritt A."/>
            <person name="Lipzen A."/>
            <person name="He G."/>
            <person name="Yan M."/>
            <person name="Ng V."/>
            <person name="Cullen D."/>
            <person name="Martin F."/>
            <person name="Rosso M.-N."/>
            <person name="Henrissat B."/>
            <person name="Hibbett D."/>
            <person name="Martinez A.T."/>
            <person name="Grigoriev I.V."/>
        </authorList>
    </citation>
    <scope>NUCLEOTIDE SEQUENCE</scope>
    <source>
        <strain evidence="3">AH 40177</strain>
    </source>
</reference>
<evidence type="ECO:0000256" key="1">
    <source>
        <dbReference type="SAM" id="Phobius"/>
    </source>
</evidence>
<protein>
    <submittedName>
        <fullName evidence="3">Uncharacterized protein</fullName>
    </submittedName>
</protein>
<feature type="signal peptide" evidence="2">
    <location>
        <begin position="1"/>
        <end position="20"/>
    </location>
</feature>
<organism evidence="3 4">
    <name type="scientific">Rhodocollybia butyracea</name>
    <dbReference type="NCBI Taxonomy" id="206335"/>
    <lineage>
        <taxon>Eukaryota</taxon>
        <taxon>Fungi</taxon>
        <taxon>Dikarya</taxon>
        <taxon>Basidiomycota</taxon>
        <taxon>Agaricomycotina</taxon>
        <taxon>Agaricomycetes</taxon>
        <taxon>Agaricomycetidae</taxon>
        <taxon>Agaricales</taxon>
        <taxon>Marasmiineae</taxon>
        <taxon>Omphalotaceae</taxon>
        <taxon>Rhodocollybia</taxon>
    </lineage>
</organism>
<name>A0A9P5Q8E1_9AGAR</name>
<comment type="caution">
    <text evidence="3">The sequence shown here is derived from an EMBL/GenBank/DDBJ whole genome shotgun (WGS) entry which is preliminary data.</text>
</comment>
<gene>
    <name evidence="3" type="ORF">BDP27DRAFT_1313519</name>
</gene>
<proteinExistence type="predicted"/>
<dbReference type="EMBL" id="JADNRY010000006">
    <property type="protein sequence ID" value="KAF9076543.1"/>
    <property type="molecule type" value="Genomic_DNA"/>
</dbReference>
<feature type="transmembrane region" description="Helical" evidence="1">
    <location>
        <begin position="27"/>
        <end position="47"/>
    </location>
</feature>
<dbReference type="Proteomes" id="UP000772434">
    <property type="component" value="Unassembled WGS sequence"/>
</dbReference>
<evidence type="ECO:0000313" key="3">
    <source>
        <dbReference type="EMBL" id="KAF9076543.1"/>
    </source>
</evidence>
<keyword evidence="1" id="KW-1133">Transmembrane helix</keyword>
<feature type="chain" id="PRO_5040205014" evidence="2">
    <location>
        <begin position="21"/>
        <end position="72"/>
    </location>
</feature>
<dbReference type="AlphaFoldDB" id="A0A9P5Q8E1"/>
<sequence length="72" mass="8249">MIWLCVVTLVFAITIRPQCGYICKSKYGWFCSSSTFILCGVAFVTYIKHLVTLRLLSRSRHEYLPSSSRSPL</sequence>
<evidence type="ECO:0000313" key="4">
    <source>
        <dbReference type="Proteomes" id="UP000772434"/>
    </source>
</evidence>
<keyword evidence="4" id="KW-1185">Reference proteome</keyword>